<dbReference type="GO" id="GO:0042026">
    <property type="term" value="P:protein refolding"/>
    <property type="evidence" value="ECO:0007669"/>
    <property type="project" value="TreeGrafter"/>
</dbReference>
<dbReference type="EMBL" id="VSWD01000012">
    <property type="protein sequence ID" value="KAK3085577.1"/>
    <property type="molecule type" value="Genomic_DNA"/>
</dbReference>
<dbReference type="Proteomes" id="UP001186944">
    <property type="component" value="Unassembled WGS sequence"/>
</dbReference>
<gene>
    <name evidence="4" type="ORF">FSP39_005597</name>
</gene>
<dbReference type="GO" id="GO:0051082">
    <property type="term" value="F:unfolded protein binding"/>
    <property type="evidence" value="ECO:0007669"/>
    <property type="project" value="TreeGrafter"/>
</dbReference>
<name>A0AA88XHX9_PINIB</name>
<proteinExistence type="inferred from homology"/>
<dbReference type="Pfam" id="PF00011">
    <property type="entry name" value="HSP20"/>
    <property type="match status" value="1"/>
</dbReference>
<accession>A0AA88XHX9</accession>
<dbReference type="SUPFAM" id="SSF49764">
    <property type="entry name" value="HSP20-like chaperones"/>
    <property type="match status" value="1"/>
</dbReference>
<dbReference type="GO" id="GO:0009408">
    <property type="term" value="P:response to heat"/>
    <property type="evidence" value="ECO:0007669"/>
    <property type="project" value="TreeGrafter"/>
</dbReference>
<reference evidence="4" key="1">
    <citation type="submission" date="2019-08" db="EMBL/GenBank/DDBJ databases">
        <title>The improved chromosome-level genome for the pearl oyster Pinctada fucata martensii using PacBio sequencing and Hi-C.</title>
        <authorList>
            <person name="Zheng Z."/>
        </authorList>
    </citation>
    <scope>NUCLEOTIDE SEQUENCE</scope>
    <source>
        <strain evidence="4">ZZ-2019</strain>
        <tissue evidence="4">Adductor muscle</tissue>
    </source>
</reference>
<sequence>MIVFDALKFRLNSFRLTCIFFCWSRLSICESSALPISNTPTTTGTDEINVPEKTSNWPLDLDKTRHEIGKIGNQNGGGIHIPQDYIREMRRMEAKYREIFLSSLTYSPNPILLNRNWTINHQITKDGDLALSNPIKVERDGTRKFSLQFDLRNFKSEEVSMWLSGHTFSIHAKHKEETEGDNLIRPYREFIRTITLPKDVNPEFVTSRLSNGGILTIEAPLPPILSTQPPSHTTRT</sequence>
<dbReference type="PANTHER" id="PTHR45640">
    <property type="entry name" value="HEAT SHOCK PROTEIN HSP-12.2-RELATED"/>
    <property type="match status" value="1"/>
</dbReference>
<keyword evidence="5" id="KW-1185">Reference proteome</keyword>
<dbReference type="InterPro" id="IPR002068">
    <property type="entry name" value="A-crystallin/Hsp20_dom"/>
</dbReference>
<feature type="domain" description="SHSP" evidence="3">
    <location>
        <begin position="126"/>
        <end position="236"/>
    </location>
</feature>
<comment type="caution">
    <text evidence="4">The sequence shown here is derived from an EMBL/GenBank/DDBJ whole genome shotgun (WGS) entry which is preliminary data.</text>
</comment>
<dbReference type="GO" id="GO:0005634">
    <property type="term" value="C:nucleus"/>
    <property type="evidence" value="ECO:0007669"/>
    <property type="project" value="TreeGrafter"/>
</dbReference>
<evidence type="ECO:0000313" key="5">
    <source>
        <dbReference type="Proteomes" id="UP001186944"/>
    </source>
</evidence>
<evidence type="ECO:0000259" key="3">
    <source>
        <dbReference type="PROSITE" id="PS01031"/>
    </source>
</evidence>
<dbReference type="GO" id="GO:0005737">
    <property type="term" value="C:cytoplasm"/>
    <property type="evidence" value="ECO:0007669"/>
    <property type="project" value="TreeGrafter"/>
</dbReference>
<dbReference type="InterPro" id="IPR008978">
    <property type="entry name" value="HSP20-like_chaperone"/>
</dbReference>
<evidence type="ECO:0000256" key="2">
    <source>
        <dbReference type="RuleBase" id="RU003616"/>
    </source>
</evidence>
<dbReference type="PROSITE" id="PS01031">
    <property type="entry name" value="SHSP"/>
    <property type="match status" value="1"/>
</dbReference>
<comment type="similarity">
    <text evidence="1 2">Belongs to the small heat shock protein (HSP20) family.</text>
</comment>
<evidence type="ECO:0000313" key="4">
    <source>
        <dbReference type="EMBL" id="KAK3085577.1"/>
    </source>
</evidence>
<dbReference type="AlphaFoldDB" id="A0AA88XHX9"/>
<dbReference type="InterPro" id="IPR001436">
    <property type="entry name" value="Alpha-crystallin/sHSP_animal"/>
</dbReference>
<protein>
    <recommendedName>
        <fullName evidence="3">SHSP domain-containing protein</fullName>
    </recommendedName>
</protein>
<dbReference type="PANTHER" id="PTHR45640:SF26">
    <property type="entry name" value="RE23625P"/>
    <property type="match status" value="1"/>
</dbReference>
<evidence type="ECO:0000256" key="1">
    <source>
        <dbReference type="PROSITE-ProRule" id="PRU00285"/>
    </source>
</evidence>
<organism evidence="4 5">
    <name type="scientific">Pinctada imbricata</name>
    <name type="common">Atlantic pearl-oyster</name>
    <name type="synonym">Pinctada martensii</name>
    <dbReference type="NCBI Taxonomy" id="66713"/>
    <lineage>
        <taxon>Eukaryota</taxon>
        <taxon>Metazoa</taxon>
        <taxon>Spiralia</taxon>
        <taxon>Lophotrochozoa</taxon>
        <taxon>Mollusca</taxon>
        <taxon>Bivalvia</taxon>
        <taxon>Autobranchia</taxon>
        <taxon>Pteriomorphia</taxon>
        <taxon>Pterioida</taxon>
        <taxon>Pterioidea</taxon>
        <taxon>Pteriidae</taxon>
        <taxon>Pinctada</taxon>
    </lineage>
</organism>
<dbReference type="Gene3D" id="2.60.40.790">
    <property type="match status" value="1"/>
</dbReference>
<dbReference type="CDD" id="cd06526">
    <property type="entry name" value="metazoan_ACD"/>
    <property type="match status" value="1"/>
</dbReference>